<dbReference type="OrthoDB" id="3044497at2759"/>
<protein>
    <recommendedName>
        <fullName evidence="3">Reverse transcriptase zinc-binding domain-containing protein</fullName>
    </recommendedName>
</protein>
<accession>S8DVD3</accession>
<keyword evidence="2" id="KW-1185">Reference proteome</keyword>
<evidence type="ECO:0000313" key="2">
    <source>
        <dbReference type="Proteomes" id="UP000015241"/>
    </source>
</evidence>
<sequence length="51" mass="5776">LIQLCTGHAPLNQHLHRITKADSDQCPKCEQACETVAHFILDCPEYKEARV</sequence>
<organism evidence="1 2">
    <name type="scientific">Fomitopsis schrenkii</name>
    <name type="common">Brown rot fungus</name>
    <dbReference type="NCBI Taxonomy" id="2126942"/>
    <lineage>
        <taxon>Eukaryota</taxon>
        <taxon>Fungi</taxon>
        <taxon>Dikarya</taxon>
        <taxon>Basidiomycota</taxon>
        <taxon>Agaricomycotina</taxon>
        <taxon>Agaricomycetes</taxon>
        <taxon>Polyporales</taxon>
        <taxon>Fomitopsis</taxon>
    </lineage>
</organism>
<name>S8DVD3_FOMSC</name>
<proteinExistence type="predicted"/>
<dbReference type="InParanoid" id="S8DVD3"/>
<dbReference type="AlphaFoldDB" id="S8DVD3"/>
<evidence type="ECO:0000313" key="1">
    <source>
        <dbReference type="EMBL" id="EPS96567.1"/>
    </source>
</evidence>
<dbReference type="HOGENOM" id="CLU_194955_1_0_1"/>
<dbReference type="STRING" id="743788.S8DVD3"/>
<gene>
    <name evidence="1" type="ORF">FOMPIDRAFT_60505</name>
</gene>
<evidence type="ECO:0008006" key="3">
    <source>
        <dbReference type="Google" id="ProtNLM"/>
    </source>
</evidence>
<reference evidence="1 2" key="1">
    <citation type="journal article" date="2012" name="Science">
        <title>The Paleozoic origin of enzymatic lignin decomposition reconstructed from 31 fungal genomes.</title>
        <authorList>
            <person name="Floudas D."/>
            <person name="Binder M."/>
            <person name="Riley R."/>
            <person name="Barry K."/>
            <person name="Blanchette R.A."/>
            <person name="Henrissat B."/>
            <person name="Martinez A.T."/>
            <person name="Otillar R."/>
            <person name="Spatafora J.W."/>
            <person name="Yadav J.S."/>
            <person name="Aerts A."/>
            <person name="Benoit I."/>
            <person name="Boyd A."/>
            <person name="Carlson A."/>
            <person name="Copeland A."/>
            <person name="Coutinho P.M."/>
            <person name="de Vries R.P."/>
            <person name="Ferreira P."/>
            <person name="Findley K."/>
            <person name="Foster B."/>
            <person name="Gaskell J."/>
            <person name="Glotzer D."/>
            <person name="Gorecki P."/>
            <person name="Heitman J."/>
            <person name="Hesse C."/>
            <person name="Hori C."/>
            <person name="Igarashi K."/>
            <person name="Jurgens J.A."/>
            <person name="Kallen N."/>
            <person name="Kersten P."/>
            <person name="Kohler A."/>
            <person name="Kuees U."/>
            <person name="Kumar T.K.A."/>
            <person name="Kuo A."/>
            <person name="LaButti K."/>
            <person name="Larrondo L.F."/>
            <person name="Lindquist E."/>
            <person name="Ling A."/>
            <person name="Lombard V."/>
            <person name="Lucas S."/>
            <person name="Lundell T."/>
            <person name="Martin R."/>
            <person name="McLaughlin D.J."/>
            <person name="Morgenstern I."/>
            <person name="Morin E."/>
            <person name="Murat C."/>
            <person name="Nagy L.G."/>
            <person name="Nolan M."/>
            <person name="Ohm R.A."/>
            <person name="Patyshakuliyeva A."/>
            <person name="Rokas A."/>
            <person name="Ruiz-Duenas F.J."/>
            <person name="Sabat G."/>
            <person name="Salamov A."/>
            <person name="Samejima M."/>
            <person name="Schmutz J."/>
            <person name="Slot J.C."/>
            <person name="St John F."/>
            <person name="Stenlid J."/>
            <person name="Sun H."/>
            <person name="Sun S."/>
            <person name="Syed K."/>
            <person name="Tsang A."/>
            <person name="Wiebenga A."/>
            <person name="Young D."/>
            <person name="Pisabarro A."/>
            <person name="Eastwood D.C."/>
            <person name="Martin F."/>
            <person name="Cullen D."/>
            <person name="Grigoriev I.V."/>
            <person name="Hibbett D.S."/>
        </authorList>
    </citation>
    <scope>NUCLEOTIDE SEQUENCE</scope>
    <source>
        <strain evidence="2">FP-58527</strain>
    </source>
</reference>
<dbReference type="Proteomes" id="UP000015241">
    <property type="component" value="Unassembled WGS sequence"/>
</dbReference>
<feature type="non-terminal residue" evidence="1">
    <location>
        <position position="1"/>
    </location>
</feature>
<dbReference type="EMBL" id="KE504187">
    <property type="protein sequence ID" value="EPS96567.1"/>
    <property type="molecule type" value="Genomic_DNA"/>
</dbReference>